<dbReference type="RefSeq" id="XP_002111437.1">
    <property type="nucleotide sequence ID" value="XM_002111401.1"/>
</dbReference>
<dbReference type="PhylomeDB" id="B3RUZ2"/>
<evidence type="ECO:0000256" key="1">
    <source>
        <dbReference type="ARBA" id="ARBA00001973"/>
    </source>
</evidence>
<evidence type="ECO:0000256" key="5">
    <source>
        <dbReference type="ARBA" id="ARBA00022729"/>
    </source>
</evidence>
<feature type="chain" id="PRO_5002798325" description="DOMON domain-containing protein" evidence="12">
    <location>
        <begin position="18"/>
        <end position="576"/>
    </location>
</feature>
<comment type="similarity">
    <text evidence="3">Belongs to the copper type II ascorbate-dependent monooxygenase family.</text>
</comment>
<evidence type="ECO:0000256" key="8">
    <source>
        <dbReference type="ARBA" id="ARBA00023033"/>
    </source>
</evidence>
<dbReference type="eggNOG" id="KOG3568">
    <property type="taxonomic scope" value="Eukaryota"/>
</dbReference>
<dbReference type="Proteomes" id="UP000009022">
    <property type="component" value="Unassembled WGS sequence"/>
</dbReference>
<protein>
    <recommendedName>
        <fullName evidence="13">DOMON domain-containing protein</fullName>
    </recommendedName>
</protein>
<dbReference type="GO" id="GO:0030667">
    <property type="term" value="C:secretory granule membrane"/>
    <property type="evidence" value="ECO:0000318"/>
    <property type="project" value="GO_Central"/>
</dbReference>
<keyword evidence="15" id="KW-1185">Reference proteome</keyword>
<evidence type="ECO:0000256" key="6">
    <source>
        <dbReference type="ARBA" id="ARBA00023002"/>
    </source>
</evidence>
<dbReference type="Pfam" id="PF03351">
    <property type="entry name" value="DOMON"/>
    <property type="match status" value="1"/>
</dbReference>
<dbReference type="CDD" id="cd09631">
    <property type="entry name" value="DOMON_DOH"/>
    <property type="match status" value="1"/>
</dbReference>
<evidence type="ECO:0000256" key="3">
    <source>
        <dbReference type="ARBA" id="ARBA00010676"/>
    </source>
</evidence>
<evidence type="ECO:0000256" key="12">
    <source>
        <dbReference type="SAM" id="SignalP"/>
    </source>
</evidence>
<dbReference type="SMART" id="SM00664">
    <property type="entry name" value="DoH"/>
    <property type="match status" value="1"/>
</dbReference>
<dbReference type="FunFam" id="2.60.40.1210:FF:000001">
    <property type="entry name" value="Monooxygenase, DBH-like 1, like"/>
    <property type="match status" value="1"/>
</dbReference>
<evidence type="ECO:0000256" key="11">
    <source>
        <dbReference type="ARBA" id="ARBA00023180"/>
    </source>
</evidence>
<evidence type="ECO:0000256" key="4">
    <source>
        <dbReference type="ARBA" id="ARBA00022723"/>
    </source>
</evidence>
<evidence type="ECO:0000256" key="2">
    <source>
        <dbReference type="ARBA" id="ARBA00004370"/>
    </source>
</evidence>
<keyword evidence="6" id="KW-0560">Oxidoreductase</keyword>
<dbReference type="HOGENOM" id="CLU_017939_1_0_1"/>
<dbReference type="InterPro" id="IPR036939">
    <property type="entry name" value="Cu2_ascorb_mOase_N_sf"/>
</dbReference>
<dbReference type="FunCoup" id="B3RUZ2">
    <property type="interactions" value="41"/>
</dbReference>
<keyword evidence="9" id="KW-0472">Membrane</keyword>
<dbReference type="GO" id="GO:0042420">
    <property type="term" value="P:dopamine catabolic process"/>
    <property type="evidence" value="ECO:0000318"/>
    <property type="project" value="GO_Central"/>
</dbReference>
<dbReference type="InParanoid" id="B3RUZ2"/>
<dbReference type="GeneID" id="6752650"/>
<dbReference type="InterPro" id="IPR045266">
    <property type="entry name" value="DOH_DOMON"/>
</dbReference>
<dbReference type="InterPro" id="IPR024548">
    <property type="entry name" value="Cu2_monoox_C"/>
</dbReference>
<feature type="signal peptide" evidence="12">
    <location>
        <begin position="1"/>
        <end position="17"/>
    </location>
</feature>
<keyword evidence="4" id="KW-0479">Metal-binding</keyword>
<dbReference type="SUPFAM" id="SSF49344">
    <property type="entry name" value="CBD9-like"/>
    <property type="match status" value="1"/>
</dbReference>
<evidence type="ECO:0000313" key="15">
    <source>
        <dbReference type="Proteomes" id="UP000009022"/>
    </source>
</evidence>
<name>B3RUZ2_TRIAD</name>
<dbReference type="SUPFAM" id="SSF49742">
    <property type="entry name" value="PHM/PNGase F"/>
    <property type="match status" value="2"/>
</dbReference>
<sequence>MRYIVVILYLTFTAALASTAGLKESYRHFAYLDENEKFQMYWTANDTLQMIDIAIAVQTTGWVGFGFSPYTGRMPGSDVVIGWVDNQGKIYLQDRFATGHTVPELDTQQDYTLFGGEETNGMTILKFKRKYVTGDSKDLAIEDGTTKLIWSYHTADPTAPNVFTKHEFQGTRSINLFNRIPEFDKPPLPSDVQYVDVLAKNITIPAQHTVYWCTAIKLPELNNTGHIIKIAPKLVKGNEALVHHILIYDCIFEDHFHGASHDCDSRNMPYGLRRCRGATVIGAWAVGGEPFSLPAHVGLPIGGSYGSRYVVMETHYDNPNLYSGIKDSSGMRFYYTSQKRQYDAGMLQIGQSVNPFHMIPEGQKTWQSAGYCPSYCTQRNLPATGINIIGSILHTHLVGRSLQVKHHRQKKELPFLAHNPHYDFNYQDIMFLKKERKVLPGDQMTLICGYDTSNRSKITVGGISTRNEMCLAYFLYYPIQELSACMSYIPYASFLPFLNSLRATGRIPPYNDYPSKAPYVWNVLENATFGQGKYLSTYRKLENELPINHWCAARGRRLLQEVCSKMLVELVSASYK</sequence>
<dbReference type="OrthoDB" id="10003276at2759"/>
<organism evidence="14 15">
    <name type="scientific">Trichoplax adhaerens</name>
    <name type="common">Trichoplax reptans</name>
    <dbReference type="NCBI Taxonomy" id="10228"/>
    <lineage>
        <taxon>Eukaryota</taxon>
        <taxon>Metazoa</taxon>
        <taxon>Placozoa</taxon>
        <taxon>Uniplacotomia</taxon>
        <taxon>Trichoplacea</taxon>
        <taxon>Trichoplacidae</taxon>
        <taxon>Trichoplax</taxon>
    </lineage>
</organism>
<accession>B3RUZ2</accession>
<dbReference type="OMA" id="ECTESIF"/>
<keyword evidence="7" id="KW-0186">Copper</keyword>
<dbReference type="KEGG" id="tad:TRIADDRAFT_63840"/>
<evidence type="ECO:0000256" key="10">
    <source>
        <dbReference type="ARBA" id="ARBA00023157"/>
    </source>
</evidence>
<dbReference type="CTD" id="6752650"/>
<dbReference type="PANTHER" id="PTHR10157:SF23">
    <property type="entry name" value="MOXD1 HOMOLOG 1"/>
    <property type="match status" value="1"/>
</dbReference>
<dbReference type="Gene3D" id="2.60.40.1210">
    <property type="entry name" value="Cellobiose dehydrogenase, cytochrome domain"/>
    <property type="match status" value="1"/>
</dbReference>
<dbReference type="GO" id="GO:0042421">
    <property type="term" value="P:norepinephrine biosynthetic process"/>
    <property type="evidence" value="ECO:0000318"/>
    <property type="project" value="GO_Central"/>
</dbReference>
<dbReference type="InterPro" id="IPR028460">
    <property type="entry name" value="Tbh/DBH"/>
</dbReference>
<keyword evidence="10" id="KW-1015">Disulfide bond</keyword>
<dbReference type="EMBL" id="DS985244">
    <property type="protein sequence ID" value="EDV25404.1"/>
    <property type="molecule type" value="Genomic_DNA"/>
</dbReference>
<dbReference type="GO" id="GO:0006589">
    <property type="term" value="P:octopamine biosynthetic process"/>
    <property type="evidence" value="ECO:0000318"/>
    <property type="project" value="GO_Central"/>
</dbReference>
<dbReference type="Pfam" id="PF01082">
    <property type="entry name" value="Cu2_monooxygen"/>
    <property type="match status" value="1"/>
</dbReference>
<dbReference type="InterPro" id="IPR000945">
    <property type="entry name" value="DBH-like"/>
</dbReference>
<comment type="subcellular location">
    <subcellularLocation>
        <location evidence="2">Membrane</location>
    </subcellularLocation>
</comment>
<feature type="domain" description="DOMON" evidence="13">
    <location>
        <begin position="36"/>
        <end position="153"/>
    </location>
</feature>
<dbReference type="GO" id="GO:0005507">
    <property type="term" value="F:copper ion binding"/>
    <property type="evidence" value="ECO:0007669"/>
    <property type="project" value="InterPro"/>
</dbReference>
<dbReference type="PANTHER" id="PTHR10157">
    <property type="entry name" value="DOPAMINE BETA HYDROXYLASE RELATED"/>
    <property type="match status" value="1"/>
</dbReference>
<dbReference type="InterPro" id="IPR005018">
    <property type="entry name" value="DOMON_domain"/>
</dbReference>
<keyword evidence="11" id="KW-0325">Glycoprotein</keyword>
<keyword evidence="5 12" id="KW-0732">Signal</keyword>
<dbReference type="GO" id="GO:0004500">
    <property type="term" value="F:dopamine beta-monooxygenase activity"/>
    <property type="evidence" value="ECO:0000318"/>
    <property type="project" value="GO_Central"/>
</dbReference>
<dbReference type="PRINTS" id="PR00767">
    <property type="entry name" value="DBMONOXGNASE"/>
</dbReference>
<dbReference type="InterPro" id="IPR000323">
    <property type="entry name" value="Cu2_ascorb_mOase_N"/>
</dbReference>
<dbReference type="FunFam" id="2.60.120.230:FF:000001">
    <property type="entry name" value="Monooxygenase, DBH-like 1"/>
    <property type="match status" value="1"/>
</dbReference>
<dbReference type="AlphaFoldDB" id="B3RUZ2"/>
<dbReference type="GO" id="GO:0005615">
    <property type="term" value="C:extracellular space"/>
    <property type="evidence" value="ECO:0000318"/>
    <property type="project" value="GO_Central"/>
</dbReference>
<gene>
    <name evidence="14" type="ORF">TRIADDRAFT_63840</name>
</gene>
<dbReference type="InterPro" id="IPR008977">
    <property type="entry name" value="PHM/PNGase_F_dom_sf"/>
</dbReference>
<dbReference type="Gene3D" id="2.60.120.310">
    <property type="entry name" value="Copper type II, ascorbate-dependent monooxygenase, N-terminal domain"/>
    <property type="match status" value="1"/>
</dbReference>
<comment type="cofactor">
    <cofactor evidence="1">
        <name>Cu(2+)</name>
        <dbReference type="ChEBI" id="CHEBI:29036"/>
    </cofactor>
</comment>
<evidence type="ECO:0000259" key="13">
    <source>
        <dbReference type="PROSITE" id="PS50836"/>
    </source>
</evidence>
<dbReference type="FunFam" id="2.60.120.310:FF:000004">
    <property type="entry name" value="DBH-like monooxygenase protein 1"/>
    <property type="match status" value="1"/>
</dbReference>
<keyword evidence="8" id="KW-0503">Monooxygenase</keyword>
<dbReference type="PROSITE" id="PS50836">
    <property type="entry name" value="DOMON"/>
    <property type="match status" value="1"/>
</dbReference>
<dbReference type="Gene3D" id="2.60.120.230">
    <property type="match status" value="1"/>
</dbReference>
<evidence type="ECO:0000313" key="14">
    <source>
        <dbReference type="EMBL" id="EDV25404.1"/>
    </source>
</evidence>
<proteinExistence type="inferred from homology"/>
<reference evidence="14 15" key="1">
    <citation type="journal article" date="2008" name="Nature">
        <title>The Trichoplax genome and the nature of placozoans.</title>
        <authorList>
            <person name="Srivastava M."/>
            <person name="Begovic E."/>
            <person name="Chapman J."/>
            <person name="Putnam N.H."/>
            <person name="Hellsten U."/>
            <person name="Kawashima T."/>
            <person name="Kuo A."/>
            <person name="Mitros T."/>
            <person name="Salamov A."/>
            <person name="Carpenter M.L."/>
            <person name="Signorovitch A.Y."/>
            <person name="Moreno M.A."/>
            <person name="Kamm K."/>
            <person name="Grimwood J."/>
            <person name="Schmutz J."/>
            <person name="Shapiro H."/>
            <person name="Grigoriev I.V."/>
            <person name="Buss L.W."/>
            <person name="Schierwater B."/>
            <person name="Dellaporta S.L."/>
            <person name="Rokhsar D.S."/>
        </authorList>
    </citation>
    <scope>NUCLEOTIDE SEQUENCE [LARGE SCALE GENOMIC DNA]</scope>
    <source>
        <strain evidence="14 15">Grell-BS-1999</strain>
    </source>
</reference>
<evidence type="ECO:0000256" key="7">
    <source>
        <dbReference type="ARBA" id="ARBA00023008"/>
    </source>
</evidence>
<evidence type="ECO:0000256" key="9">
    <source>
        <dbReference type="ARBA" id="ARBA00023136"/>
    </source>
</evidence>
<dbReference type="InterPro" id="IPR014784">
    <property type="entry name" value="Cu2_ascorb_mOase-like_C"/>
</dbReference>
<dbReference type="Pfam" id="PF03712">
    <property type="entry name" value="Cu2_monoox_C"/>
    <property type="match status" value="1"/>
</dbReference>